<dbReference type="Pfam" id="PF00188">
    <property type="entry name" value="CAP"/>
    <property type="match status" value="1"/>
</dbReference>
<dbReference type="GO" id="GO:0005576">
    <property type="term" value="C:extracellular region"/>
    <property type="evidence" value="ECO:0007669"/>
    <property type="project" value="InterPro"/>
</dbReference>
<dbReference type="InterPro" id="IPR014044">
    <property type="entry name" value="CAP_dom"/>
</dbReference>
<proteinExistence type="predicted"/>
<dbReference type="PROSITE" id="PS01009">
    <property type="entry name" value="CRISP_1"/>
    <property type="match status" value="1"/>
</dbReference>
<keyword evidence="1" id="KW-0732">Signal</keyword>
<feature type="signal peptide" evidence="1">
    <location>
        <begin position="1"/>
        <end position="19"/>
    </location>
</feature>
<dbReference type="Gene3D" id="3.40.33.10">
    <property type="entry name" value="CAP"/>
    <property type="match status" value="1"/>
</dbReference>
<dbReference type="InterPro" id="IPR001283">
    <property type="entry name" value="CRISP-related"/>
</dbReference>
<feature type="domain" description="SCP" evidence="2">
    <location>
        <begin position="79"/>
        <end position="212"/>
    </location>
</feature>
<name>A0A7S1IZG3_9EUGL</name>
<dbReference type="InterPro" id="IPR035940">
    <property type="entry name" value="CAP_sf"/>
</dbReference>
<dbReference type="SUPFAM" id="SSF55797">
    <property type="entry name" value="PR-1-like"/>
    <property type="match status" value="1"/>
</dbReference>
<accession>A0A7S1IZG3</accession>
<evidence type="ECO:0000259" key="2">
    <source>
        <dbReference type="SMART" id="SM00198"/>
    </source>
</evidence>
<dbReference type="InterPro" id="IPR018244">
    <property type="entry name" value="Allrgn_V5/Tpx1_CS"/>
</dbReference>
<protein>
    <recommendedName>
        <fullName evidence="2">SCP domain-containing protein</fullName>
    </recommendedName>
</protein>
<dbReference type="AlphaFoldDB" id="A0A7S1IZG3"/>
<feature type="chain" id="PRO_5030582430" description="SCP domain-containing protein" evidence="1">
    <location>
        <begin position="20"/>
        <end position="277"/>
    </location>
</feature>
<dbReference type="PRINTS" id="PR00837">
    <property type="entry name" value="V5TPXLIKE"/>
</dbReference>
<evidence type="ECO:0000256" key="1">
    <source>
        <dbReference type="SAM" id="SignalP"/>
    </source>
</evidence>
<gene>
    <name evidence="3" type="ORF">EGYM00392_LOCUS38553</name>
</gene>
<reference evidence="3" key="1">
    <citation type="submission" date="2021-01" db="EMBL/GenBank/DDBJ databases">
        <authorList>
            <person name="Corre E."/>
            <person name="Pelletier E."/>
            <person name="Niang G."/>
            <person name="Scheremetjew M."/>
            <person name="Finn R."/>
            <person name="Kale V."/>
            <person name="Holt S."/>
            <person name="Cochrane G."/>
            <person name="Meng A."/>
            <person name="Brown T."/>
            <person name="Cohen L."/>
        </authorList>
    </citation>
    <scope>NUCLEOTIDE SEQUENCE</scope>
    <source>
        <strain evidence="3">NIES-381</strain>
    </source>
</reference>
<evidence type="ECO:0000313" key="3">
    <source>
        <dbReference type="EMBL" id="CAD9027420.1"/>
    </source>
</evidence>
<dbReference type="EMBL" id="HBGA01103964">
    <property type="protein sequence ID" value="CAD9027420.1"/>
    <property type="molecule type" value="Transcribed_RNA"/>
</dbReference>
<dbReference type="SMART" id="SM00198">
    <property type="entry name" value="SCP"/>
    <property type="match status" value="1"/>
</dbReference>
<dbReference type="PANTHER" id="PTHR10334">
    <property type="entry name" value="CYSTEINE-RICH SECRETORY PROTEIN-RELATED"/>
    <property type="match status" value="1"/>
</dbReference>
<organism evidence="3">
    <name type="scientific">Eutreptiella gymnastica</name>
    <dbReference type="NCBI Taxonomy" id="73025"/>
    <lineage>
        <taxon>Eukaryota</taxon>
        <taxon>Discoba</taxon>
        <taxon>Euglenozoa</taxon>
        <taxon>Euglenida</taxon>
        <taxon>Spirocuta</taxon>
        <taxon>Euglenophyceae</taxon>
        <taxon>Eutreptiales</taxon>
        <taxon>Eutreptiaceae</taxon>
        <taxon>Eutreptiella</taxon>
    </lineage>
</organism>
<sequence>MHLTALSALLALCLVGVGAEFCASHLYTNTVLCDDGSELKAGSCCLDNGFCPSKCRSGSMSNGVCTCKSCPKARKLVLTSAEQWTRAHNYFRCRHGQPALEWSSDVATNAEKPATQSCSTGSLVHSNSYSMTPSAGENLAAGQATPEDATEAWYSEITSPGYTPGTRGGSGVGHYTALIWNATSRLGCADCMSGAQPMWACQYADAPPNYGGVAEYVKNVPQTNAPIATEAACCEKVYGGVAATTSATSLLNATGGARCCSPAALLGSFVLLLLVCK</sequence>